<evidence type="ECO:0000313" key="4">
    <source>
        <dbReference type="EMBL" id="MBT0653805.1"/>
    </source>
</evidence>
<gene>
    <name evidence="3 4" type="primary">rpsP</name>
    <name evidence="4" type="ORF">KI810_12115</name>
</gene>
<dbReference type="InterPro" id="IPR020592">
    <property type="entry name" value="Ribosomal_bS16_CS"/>
</dbReference>
<name>A0ABS5SEL9_9BACT</name>
<dbReference type="PANTHER" id="PTHR12919">
    <property type="entry name" value="30S RIBOSOMAL PROTEIN S16"/>
    <property type="match status" value="1"/>
</dbReference>
<comment type="caution">
    <text evidence="4">The sequence shown here is derived from an EMBL/GenBank/DDBJ whole genome shotgun (WGS) entry which is preliminary data.</text>
</comment>
<dbReference type="NCBIfam" id="TIGR00002">
    <property type="entry name" value="S16"/>
    <property type="match status" value="1"/>
</dbReference>
<dbReference type="Pfam" id="PF00886">
    <property type="entry name" value="Ribosomal_S16"/>
    <property type="match status" value="1"/>
</dbReference>
<keyword evidence="5" id="KW-1185">Reference proteome</keyword>
<dbReference type="GO" id="GO:0005840">
    <property type="term" value="C:ribosome"/>
    <property type="evidence" value="ECO:0007669"/>
    <property type="project" value="UniProtKB-KW"/>
</dbReference>
<sequence>MAVKIRLARAGAKKKPFYQIVVADVRSKRDGRFIANVGTYDPNQNPAAVTFEESETLEWLGKGAQPTDTVKQILKQAGIWEKFVSKAV</sequence>
<accession>A0ABS5SEL9</accession>
<dbReference type="InterPro" id="IPR000307">
    <property type="entry name" value="Ribosomal_bS16"/>
</dbReference>
<keyword evidence="1 3" id="KW-0689">Ribosomal protein</keyword>
<organism evidence="4 5">
    <name type="scientific">Geomobilimonas luticola</name>
    <dbReference type="NCBI Taxonomy" id="1114878"/>
    <lineage>
        <taxon>Bacteria</taxon>
        <taxon>Pseudomonadati</taxon>
        <taxon>Thermodesulfobacteriota</taxon>
        <taxon>Desulfuromonadia</taxon>
        <taxon>Geobacterales</taxon>
        <taxon>Geobacteraceae</taxon>
        <taxon>Geomobilimonas</taxon>
    </lineage>
</organism>
<evidence type="ECO:0000313" key="5">
    <source>
        <dbReference type="Proteomes" id="UP000756860"/>
    </source>
</evidence>
<proteinExistence type="inferred from homology"/>
<evidence type="ECO:0000256" key="3">
    <source>
        <dbReference type="HAMAP-Rule" id="MF_00385"/>
    </source>
</evidence>
<dbReference type="HAMAP" id="MF_00385">
    <property type="entry name" value="Ribosomal_bS16"/>
    <property type="match status" value="1"/>
</dbReference>
<dbReference type="SUPFAM" id="SSF54565">
    <property type="entry name" value="Ribosomal protein S16"/>
    <property type="match status" value="1"/>
</dbReference>
<dbReference type="Gene3D" id="3.30.1320.10">
    <property type="match status" value="1"/>
</dbReference>
<dbReference type="InterPro" id="IPR023803">
    <property type="entry name" value="Ribosomal_bS16_dom_sf"/>
</dbReference>
<dbReference type="Proteomes" id="UP000756860">
    <property type="component" value="Unassembled WGS sequence"/>
</dbReference>
<dbReference type="PROSITE" id="PS00732">
    <property type="entry name" value="RIBOSOMAL_S16"/>
    <property type="match status" value="1"/>
</dbReference>
<keyword evidence="2 3" id="KW-0687">Ribonucleoprotein</keyword>
<comment type="similarity">
    <text evidence="3">Belongs to the bacterial ribosomal protein bS16 family.</text>
</comment>
<reference evidence="4 5" key="1">
    <citation type="submission" date="2021-05" db="EMBL/GenBank/DDBJ databases">
        <title>The draft genome of Geobacter luticola JCM 17780.</title>
        <authorList>
            <person name="Xu Z."/>
            <person name="Masuda Y."/>
            <person name="Itoh H."/>
            <person name="Senoo K."/>
        </authorList>
    </citation>
    <scope>NUCLEOTIDE SEQUENCE [LARGE SCALE GENOMIC DNA]</scope>
    <source>
        <strain evidence="4 5">JCM 17780</strain>
    </source>
</reference>
<dbReference type="EMBL" id="JAHCVK010000005">
    <property type="protein sequence ID" value="MBT0653805.1"/>
    <property type="molecule type" value="Genomic_DNA"/>
</dbReference>
<dbReference type="PANTHER" id="PTHR12919:SF20">
    <property type="entry name" value="SMALL RIBOSOMAL SUBUNIT PROTEIN BS16M"/>
    <property type="match status" value="1"/>
</dbReference>
<dbReference type="RefSeq" id="WP_214175807.1">
    <property type="nucleotide sequence ID" value="NZ_JAHCVK010000005.1"/>
</dbReference>
<evidence type="ECO:0000256" key="2">
    <source>
        <dbReference type="ARBA" id="ARBA00023274"/>
    </source>
</evidence>
<evidence type="ECO:0000256" key="1">
    <source>
        <dbReference type="ARBA" id="ARBA00022980"/>
    </source>
</evidence>
<protein>
    <recommendedName>
        <fullName evidence="3">Small ribosomal subunit protein bS16</fullName>
    </recommendedName>
</protein>